<dbReference type="Proteomes" id="UP000680865">
    <property type="component" value="Unassembled WGS sequence"/>
</dbReference>
<keyword evidence="2" id="KW-1185">Reference proteome</keyword>
<evidence type="ECO:0000313" key="2">
    <source>
        <dbReference type="Proteomes" id="UP000680865"/>
    </source>
</evidence>
<accession>A0A919SW38</accession>
<dbReference type="AlphaFoldDB" id="A0A919SW38"/>
<comment type="caution">
    <text evidence="1">The sequence shown here is derived from an EMBL/GenBank/DDBJ whole genome shotgun (WGS) entry which is preliminary data.</text>
</comment>
<dbReference type="InterPro" id="IPR011044">
    <property type="entry name" value="Quino_amine_DH_bsu"/>
</dbReference>
<name>A0A919SW38_9ACTN</name>
<sequence length="405" mass="41294">MDVTADGQGYLLLSTKGEFYAYGTAHPWPNPAGFSGQFTGLAMTPSGQGAIAMTSAGQFYAYGTARPQPNPVGFSGRMVSVAITADGQGVLAMSSAGQFYAYGTARPQPNPVGFSGTMVSVSLTSDGQGAVAMSSTGQFYAYGTARPQLNPAGFSGTMTGATLTGDGQGLIAVSSAGQFYAYGSAPARTNPTGFSGGMAALAITPDARGLAAMSGSGQMYTYGSLVYRGNGDPGTTSPTDLRSRIVANANAELKNSGRNNVAKPSQCNFYSGTGRTGSQCPGPGGVQWRSEAWCADFGRWVWGQSGANTTGLGEGAITFKTYGDKQHTWVAGNLLTGVQPGDAIVYDVNKAGDWASHVGLVVAVGNTTVTTIDGNFSGGKIVQSTVTRGAKFAGKTISGYARPVA</sequence>
<reference evidence="1" key="1">
    <citation type="submission" date="2021-03" db="EMBL/GenBank/DDBJ databases">
        <title>Whole genome shotgun sequence of Actinoplanes consettensis NBRC 14913.</title>
        <authorList>
            <person name="Komaki H."/>
            <person name="Tamura T."/>
        </authorList>
    </citation>
    <scope>NUCLEOTIDE SEQUENCE</scope>
    <source>
        <strain evidence="1">NBRC 14913</strain>
    </source>
</reference>
<dbReference type="EMBL" id="BOQP01000036">
    <property type="protein sequence ID" value="GIM79079.1"/>
    <property type="molecule type" value="Genomic_DNA"/>
</dbReference>
<protein>
    <recommendedName>
        <fullName evidence="3">Peptidase C51 domain-containing protein</fullName>
    </recommendedName>
</protein>
<dbReference type="RefSeq" id="WP_213000894.1">
    <property type="nucleotide sequence ID" value="NZ_BAAATW010000017.1"/>
</dbReference>
<dbReference type="InterPro" id="IPR015943">
    <property type="entry name" value="WD40/YVTN_repeat-like_dom_sf"/>
</dbReference>
<organism evidence="1 2">
    <name type="scientific">Winogradskya consettensis</name>
    <dbReference type="NCBI Taxonomy" id="113560"/>
    <lineage>
        <taxon>Bacteria</taxon>
        <taxon>Bacillati</taxon>
        <taxon>Actinomycetota</taxon>
        <taxon>Actinomycetes</taxon>
        <taxon>Micromonosporales</taxon>
        <taxon>Micromonosporaceae</taxon>
        <taxon>Winogradskya</taxon>
    </lineage>
</organism>
<gene>
    <name evidence="1" type="ORF">Aco04nite_63690</name>
</gene>
<proteinExistence type="predicted"/>
<evidence type="ECO:0000313" key="1">
    <source>
        <dbReference type="EMBL" id="GIM79079.1"/>
    </source>
</evidence>
<evidence type="ECO:0008006" key="3">
    <source>
        <dbReference type="Google" id="ProtNLM"/>
    </source>
</evidence>
<dbReference type="Gene3D" id="2.130.10.10">
    <property type="entry name" value="YVTN repeat-like/Quinoprotein amine dehydrogenase"/>
    <property type="match status" value="1"/>
</dbReference>
<dbReference type="InterPro" id="IPR038765">
    <property type="entry name" value="Papain-like_cys_pep_sf"/>
</dbReference>
<dbReference type="SUPFAM" id="SSF50969">
    <property type="entry name" value="YVTN repeat-like/Quinoprotein amine dehydrogenase"/>
    <property type="match status" value="1"/>
</dbReference>
<dbReference type="SUPFAM" id="SSF54001">
    <property type="entry name" value="Cysteine proteinases"/>
    <property type="match status" value="1"/>
</dbReference>